<proteinExistence type="predicted"/>
<dbReference type="PANTHER" id="PTHR11977">
    <property type="entry name" value="VILLIN"/>
    <property type="match status" value="1"/>
</dbReference>
<dbReference type="GO" id="GO:0008154">
    <property type="term" value="P:actin polymerization or depolymerization"/>
    <property type="evidence" value="ECO:0007669"/>
    <property type="project" value="TreeGrafter"/>
</dbReference>
<dbReference type="GO" id="GO:0051014">
    <property type="term" value="P:actin filament severing"/>
    <property type="evidence" value="ECO:0007669"/>
    <property type="project" value="TreeGrafter"/>
</dbReference>
<dbReference type="InterPro" id="IPR029006">
    <property type="entry name" value="ADF-H/Gelsolin-like_dom_sf"/>
</dbReference>
<reference evidence="3" key="1">
    <citation type="journal article" date="2014" name="PLoS ONE">
        <title>Transcriptome-Based Identification of ABC Transporters in the Western Tarnished Plant Bug Lygus hesperus.</title>
        <authorList>
            <person name="Hull J.J."/>
            <person name="Chaney K."/>
            <person name="Geib S.M."/>
            <person name="Fabrick J.A."/>
            <person name="Brent C.S."/>
            <person name="Walsh D."/>
            <person name="Lavine L.C."/>
        </authorList>
    </citation>
    <scope>NUCLEOTIDE SEQUENCE</scope>
</reference>
<dbReference type="PANTHER" id="PTHR11977:SF123">
    <property type="entry name" value="GELSOLIN"/>
    <property type="match status" value="1"/>
</dbReference>
<dbReference type="GO" id="GO:0051015">
    <property type="term" value="F:actin filament binding"/>
    <property type="evidence" value="ECO:0007669"/>
    <property type="project" value="InterPro"/>
</dbReference>
<evidence type="ECO:0000256" key="1">
    <source>
        <dbReference type="ARBA" id="ARBA00022737"/>
    </source>
</evidence>
<feature type="region of interest" description="Disordered" evidence="2">
    <location>
        <begin position="1"/>
        <end position="34"/>
    </location>
</feature>
<dbReference type="EMBL" id="GBHO01036803">
    <property type="protein sequence ID" value="JAG06801.1"/>
    <property type="molecule type" value="Transcribed_RNA"/>
</dbReference>
<dbReference type="SUPFAM" id="SSF55753">
    <property type="entry name" value="Actin depolymerizing proteins"/>
    <property type="match status" value="1"/>
</dbReference>
<dbReference type="GO" id="GO:0015629">
    <property type="term" value="C:actin cytoskeleton"/>
    <property type="evidence" value="ECO:0007669"/>
    <property type="project" value="TreeGrafter"/>
</dbReference>
<protein>
    <submittedName>
        <fullName evidence="3">Gelsolin</fullName>
    </submittedName>
</protein>
<dbReference type="GO" id="GO:0005546">
    <property type="term" value="F:phosphatidylinositol-4,5-bisphosphate binding"/>
    <property type="evidence" value="ECO:0007669"/>
    <property type="project" value="TreeGrafter"/>
</dbReference>
<feature type="non-terminal residue" evidence="3">
    <location>
        <position position="1"/>
    </location>
</feature>
<feature type="non-terminal residue" evidence="3">
    <location>
        <position position="130"/>
    </location>
</feature>
<accession>A0A0A9WHB7</accession>
<gene>
    <name evidence="3" type="primary">Gel_2</name>
    <name evidence="3" type="ORF">CM83_62972</name>
</gene>
<evidence type="ECO:0000313" key="3">
    <source>
        <dbReference type="EMBL" id="JAG06801.1"/>
    </source>
</evidence>
<dbReference type="AlphaFoldDB" id="A0A0A9WHB7"/>
<keyword evidence="1" id="KW-0677">Repeat</keyword>
<evidence type="ECO:0000256" key="2">
    <source>
        <dbReference type="SAM" id="MobiDB-lite"/>
    </source>
</evidence>
<dbReference type="Gene3D" id="3.40.20.10">
    <property type="entry name" value="Severin"/>
    <property type="match status" value="1"/>
</dbReference>
<name>A0A0A9WHB7_LYGHE</name>
<reference evidence="3" key="2">
    <citation type="submission" date="2014-07" db="EMBL/GenBank/DDBJ databases">
        <authorList>
            <person name="Hull J."/>
        </authorList>
    </citation>
    <scope>NUCLEOTIDE SEQUENCE</scope>
</reference>
<organism evidence="3">
    <name type="scientific">Lygus hesperus</name>
    <name type="common">Western plant bug</name>
    <dbReference type="NCBI Taxonomy" id="30085"/>
    <lineage>
        <taxon>Eukaryota</taxon>
        <taxon>Metazoa</taxon>
        <taxon>Ecdysozoa</taxon>
        <taxon>Arthropoda</taxon>
        <taxon>Hexapoda</taxon>
        <taxon>Insecta</taxon>
        <taxon>Pterygota</taxon>
        <taxon>Neoptera</taxon>
        <taxon>Paraneoptera</taxon>
        <taxon>Hemiptera</taxon>
        <taxon>Heteroptera</taxon>
        <taxon>Panheteroptera</taxon>
        <taxon>Cimicomorpha</taxon>
        <taxon>Miridae</taxon>
        <taxon>Mirini</taxon>
        <taxon>Lygus</taxon>
    </lineage>
</organism>
<sequence length="130" mass="15041">RRSFGPSPVVFSFRRPSPRRTHRPEAALQPPTRPFLPQPRNFFQNLRLSSRTSDFLSEDQKIAFRAHEETIMHPTFADAGRKAGLQVWRIENFEPVPVPPSNYGKFHEGDSYIVLSTVGNGNLSWNIFFW</sequence>
<dbReference type="GO" id="GO:0051016">
    <property type="term" value="P:barbed-end actin filament capping"/>
    <property type="evidence" value="ECO:0007669"/>
    <property type="project" value="TreeGrafter"/>
</dbReference>
<dbReference type="InterPro" id="IPR007122">
    <property type="entry name" value="Villin/Gelsolin"/>
</dbReference>
<dbReference type="GO" id="GO:0005737">
    <property type="term" value="C:cytoplasm"/>
    <property type="evidence" value="ECO:0007669"/>
    <property type="project" value="TreeGrafter"/>
</dbReference>